<feature type="region of interest" description="Disordered" evidence="15">
    <location>
        <begin position="528"/>
        <end position="579"/>
    </location>
</feature>
<evidence type="ECO:0000256" key="5">
    <source>
        <dbReference type="ARBA" id="ARBA00022801"/>
    </source>
</evidence>
<reference evidence="18" key="2">
    <citation type="submission" date="2025-09" db="UniProtKB">
        <authorList>
            <consortium name="Ensembl"/>
        </authorList>
    </citation>
    <scope>IDENTIFICATION</scope>
</reference>
<evidence type="ECO:0000313" key="18">
    <source>
        <dbReference type="Ensembl" id="ENSGMOP00000049558.1"/>
    </source>
</evidence>
<keyword evidence="6 11" id="KW-0862">Zinc</keyword>
<feature type="region of interest" description="Disordered" evidence="15">
    <location>
        <begin position="109"/>
        <end position="141"/>
    </location>
</feature>
<evidence type="ECO:0000256" key="7">
    <source>
        <dbReference type="ARBA" id="ARBA00022837"/>
    </source>
</evidence>
<protein>
    <recommendedName>
        <fullName evidence="17">Peptidase metallopeptidase domain-containing protein</fullName>
    </recommendedName>
</protein>
<accession>A0A8C5BQJ0</accession>
<evidence type="ECO:0000256" key="1">
    <source>
        <dbReference type="ARBA" id="ARBA00010370"/>
    </source>
</evidence>
<dbReference type="InterPro" id="IPR021190">
    <property type="entry name" value="Pept_M10A"/>
</dbReference>
<proteinExistence type="inferred from homology"/>
<feature type="binding site" evidence="12">
    <location>
        <position position="240"/>
    </location>
    <ligand>
        <name>Ca(2+)</name>
        <dbReference type="ChEBI" id="CHEBI:29108"/>
        <label>3</label>
    </ligand>
</feature>
<evidence type="ECO:0000256" key="4">
    <source>
        <dbReference type="ARBA" id="ARBA00022737"/>
    </source>
</evidence>
<feature type="binding site" evidence="12">
    <location>
        <position position="240"/>
    </location>
    <ligand>
        <name>Ca(2+)</name>
        <dbReference type="ChEBI" id="CHEBI:29108"/>
        <label>1</label>
    </ligand>
</feature>
<dbReference type="Pfam" id="PF00413">
    <property type="entry name" value="Peptidase_M10"/>
    <property type="match status" value="1"/>
</dbReference>
<dbReference type="GO" id="GO:0008270">
    <property type="term" value="F:zinc ion binding"/>
    <property type="evidence" value="ECO:0007669"/>
    <property type="project" value="InterPro"/>
</dbReference>
<dbReference type="Pfam" id="PF01471">
    <property type="entry name" value="PG_binding_1"/>
    <property type="match status" value="1"/>
</dbReference>
<feature type="repeat" description="Hemopexin" evidence="14">
    <location>
        <begin position="390"/>
        <end position="436"/>
    </location>
</feature>
<dbReference type="PANTHER" id="PTHR10201:SF224">
    <property type="entry name" value="MATRIX METALLOPEPTIDASE 17B"/>
    <property type="match status" value="1"/>
</dbReference>
<evidence type="ECO:0000256" key="12">
    <source>
        <dbReference type="PIRSR" id="PIRSR621190-2"/>
    </source>
</evidence>
<dbReference type="GeneTree" id="ENSGT00940000159799"/>
<dbReference type="InterPro" id="IPR033739">
    <property type="entry name" value="M10A_MMP"/>
</dbReference>
<gene>
    <name evidence="18" type="primary">mmp17b</name>
</gene>
<dbReference type="InterPro" id="IPR000585">
    <property type="entry name" value="Hemopexin-like_dom"/>
</dbReference>
<feature type="binding site" evidence="12">
    <location>
        <position position="346"/>
    </location>
    <ligand>
        <name>Ca(2+)</name>
        <dbReference type="ChEBI" id="CHEBI:29108"/>
        <label>4</label>
    </ligand>
</feature>
<keyword evidence="9" id="KW-0865">Zymogen</keyword>
<feature type="binding site" description="in inhibited form" evidence="12">
    <location>
        <position position="110"/>
    </location>
    <ligand>
        <name>Zn(2+)</name>
        <dbReference type="ChEBI" id="CHEBI:29105"/>
        <label>2</label>
        <note>catalytic</note>
    </ligand>
</feature>
<dbReference type="OrthoDB" id="406838at2759"/>
<feature type="modified residue" description="Phosphotyrosine; by PKDCC" evidence="13">
    <location>
        <position position="425"/>
    </location>
</feature>
<dbReference type="SUPFAM" id="SSF55486">
    <property type="entry name" value="Metalloproteases ('zincins'), catalytic domain"/>
    <property type="match status" value="1"/>
</dbReference>
<dbReference type="Proteomes" id="UP000694546">
    <property type="component" value="Chromosome 10"/>
</dbReference>
<feature type="binding site" evidence="12">
    <location>
        <position position="221"/>
    </location>
    <ligand>
        <name>Zn(2+)</name>
        <dbReference type="ChEBI" id="CHEBI:29105"/>
        <label>1</label>
    </ligand>
</feature>
<keyword evidence="4" id="KW-0677">Repeat</keyword>
<dbReference type="PRINTS" id="PR00138">
    <property type="entry name" value="MATRIXIN"/>
</dbReference>
<dbReference type="GO" id="GO:0004222">
    <property type="term" value="F:metalloendopeptidase activity"/>
    <property type="evidence" value="ECO:0007669"/>
    <property type="project" value="InterPro"/>
</dbReference>
<keyword evidence="19" id="KW-1185">Reference proteome</keyword>
<reference evidence="18" key="1">
    <citation type="submission" date="2025-08" db="UniProtKB">
        <authorList>
            <consortium name="Ensembl"/>
        </authorList>
    </citation>
    <scope>IDENTIFICATION</scope>
</reference>
<dbReference type="InterPro" id="IPR006026">
    <property type="entry name" value="Peptidase_Metallo"/>
</dbReference>
<feature type="binding site" evidence="11">
    <location>
        <position position="270"/>
    </location>
    <ligand>
        <name>Zn(2+)</name>
        <dbReference type="ChEBI" id="CHEBI:29105"/>
        <label>2</label>
        <note>catalytic</note>
    </ligand>
</feature>
<dbReference type="CDD" id="cd04278">
    <property type="entry name" value="ZnMc_MMP"/>
    <property type="match status" value="1"/>
</dbReference>
<evidence type="ECO:0000256" key="9">
    <source>
        <dbReference type="ARBA" id="ARBA00023145"/>
    </source>
</evidence>
<dbReference type="GO" id="GO:0030198">
    <property type="term" value="P:extracellular matrix organization"/>
    <property type="evidence" value="ECO:0007669"/>
    <property type="project" value="TreeGrafter"/>
</dbReference>
<keyword evidence="5" id="KW-0378">Hydrolase</keyword>
<keyword evidence="3 11" id="KW-0479">Metal-binding</keyword>
<feature type="binding site" evidence="12">
    <location>
        <position position="213"/>
    </location>
    <ligand>
        <name>Ca(2+)</name>
        <dbReference type="ChEBI" id="CHEBI:29108"/>
        <label>3</label>
    </ligand>
</feature>
<feature type="repeat" description="Hemopexin" evidence="14">
    <location>
        <begin position="342"/>
        <end position="386"/>
    </location>
</feature>
<comment type="cofactor">
    <cofactor evidence="12">
        <name>Zn(2+)</name>
        <dbReference type="ChEBI" id="CHEBI:29105"/>
    </cofactor>
    <text evidence="12">Binds 2 Zn(2+) ions per subunit.</text>
</comment>
<keyword evidence="16" id="KW-0732">Signal</keyword>
<dbReference type="SUPFAM" id="SSF50923">
    <property type="entry name" value="Hemopexin-like domain"/>
    <property type="match status" value="1"/>
</dbReference>
<evidence type="ECO:0000256" key="16">
    <source>
        <dbReference type="SAM" id="SignalP"/>
    </source>
</evidence>
<dbReference type="InterPro" id="IPR001818">
    <property type="entry name" value="Pept_M10_metallopeptidase"/>
</dbReference>
<feature type="region of interest" description="Disordered" evidence="15">
    <location>
        <begin position="21"/>
        <end position="45"/>
    </location>
</feature>
<dbReference type="Gene3D" id="3.40.390.10">
    <property type="entry name" value="Collagenase (Catalytic Domain)"/>
    <property type="match status" value="1"/>
</dbReference>
<dbReference type="GO" id="GO:0005615">
    <property type="term" value="C:extracellular space"/>
    <property type="evidence" value="ECO:0007669"/>
    <property type="project" value="TreeGrafter"/>
</dbReference>
<dbReference type="CDD" id="cd00094">
    <property type="entry name" value="HX"/>
    <property type="match status" value="1"/>
</dbReference>
<feature type="compositionally biased region" description="Polar residues" evidence="15">
    <location>
        <begin position="21"/>
        <end position="35"/>
    </location>
</feature>
<dbReference type="Ensembl" id="ENSGMOT00000058289.1">
    <property type="protein sequence ID" value="ENSGMOP00000049558.1"/>
    <property type="gene ID" value="ENSGMOG00000025405.1"/>
</dbReference>
<comment type="cofactor">
    <cofactor evidence="12">
        <name>Ca(2+)</name>
        <dbReference type="ChEBI" id="CHEBI:29108"/>
    </cofactor>
    <text evidence="12">Can bind about 5 Ca(2+) ions per subunit.</text>
</comment>
<evidence type="ECO:0000256" key="15">
    <source>
        <dbReference type="SAM" id="MobiDB-lite"/>
    </source>
</evidence>
<evidence type="ECO:0000256" key="2">
    <source>
        <dbReference type="ARBA" id="ARBA00022670"/>
    </source>
</evidence>
<keyword evidence="2" id="KW-0645">Protease</keyword>
<feature type="binding site" evidence="11">
    <location>
        <position position="260"/>
    </location>
    <ligand>
        <name>Zn(2+)</name>
        <dbReference type="ChEBI" id="CHEBI:29105"/>
        <label>2</label>
        <note>catalytic</note>
    </ligand>
</feature>
<dbReference type="GO" id="GO:0031012">
    <property type="term" value="C:extracellular matrix"/>
    <property type="evidence" value="ECO:0007669"/>
    <property type="project" value="InterPro"/>
</dbReference>
<feature type="repeat" description="Hemopexin" evidence="14">
    <location>
        <begin position="477"/>
        <end position="524"/>
    </location>
</feature>
<evidence type="ECO:0000256" key="6">
    <source>
        <dbReference type="ARBA" id="ARBA00022833"/>
    </source>
</evidence>
<feature type="binding site" evidence="12">
    <location>
        <position position="237"/>
    </location>
    <ligand>
        <name>Ca(2+)</name>
        <dbReference type="ChEBI" id="CHEBI:29108"/>
        <label>3</label>
    </ligand>
</feature>
<dbReference type="SMART" id="SM00235">
    <property type="entry name" value="ZnMc"/>
    <property type="match status" value="1"/>
</dbReference>
<feature type="binding site" evidence="12">
    <location>
        <position position="161"/>
    </location>
    <ligand>
        <name>Ca(2+)</name>
        <dbReference type="ChEBI" id="CHEBI:29108"/>
        <label>1</label>
    </ligand>
</feature>
<feature type="binding site" evidence="12">
    <location>
        <position position="278"/>
    </location>
    <ligand>
        <name>Zn(2+)</name>
        <dbReference type="ChEBI" id="CHEBI:29105"/>
        <label>2</label>
        <note>catalytic</note>
    </ligand>
</feature>
<dbReference type="PROSITE" id="PS51642">
    <property type="entry name" value="HEMOPEXIN_2"/>
    <property type="match status" value="3"/>
</dbReference>
<feature type="binding site" evidence="12">
    <location>
        <position position="196"/>
    </location>
    <ligand>
        <name>Ca(2+)</name>
        <dbReference type="ChEBI" id="CHEBI:29108"/>
        <label>2</label>
    </ligand>
</feature>
<dbReference type="PANTHER" id="PTHR10201">
    <property type="entry name" value="MATRIX METALLOPROTEINASE"/>
    <property type="match status" value="1"/>
</dbReference>
<feature type="chain" id="PRO_5046450395" description="Peptidase metallopeptidase domain-containing protein" evidence="16">
    <location>
        <begin position="19"/>
        <end position="613"/>
    </location>
</feature>
<dbReference type="InterPro" id="IPR002477">
    <property type="entry name" value="Peptidoglycan-bd-like"/>
</dbReference>
<dbReference type="InterPro" id="IPR024079">
    <property type="entry name" value="MetalloPept_cat_dom_sf"/>
</dbReference>
<dbReference type="InterPro" id="IPR036375">
    <property type="entry name" value="Hemopexin-like_dom_sf"/>
</dbReference>
<evidence type="ECO:0000256" key="11">
    <source>
        <dbReference type="PIRSR" id="PIRSR001191-2"/>
    </source>
</evidence>
<evidence type="ECO:0000256" key="13">
    <source>
        <dbReference type="PIRSR" id="PIRSR621190-4"/>
    </source>
</evidence>
<keyword evidence="7 12" id="KW-0106">Calcium</keyword>
<evidence type="ECO:0000313" key="19">
    <source>
        <dbReference type="Proteomes" id="UP000694546"/>
    </source>
</evidence>
<dbReference type="SMART" id="SM00120">
    <property type="entry name" value="HX"/>
    <property type="match status" value="3"/>
</dbReference>
<evidence type="ECO:0000256" key="14">
    <source>
        <dbReference type="PROSITE-ProRule" id="PRU01011"/>
    </source>
</evidence>
<dbReference type="InterPro" id="IPR018487">
    <property type="entry name" value="Hemopexin-like_repeat"/>
</dbReference>
<organism evidence="18 19">
    <name type="scientific">Gadus morhua</name>
    <name type="common">Atlantic cod</name>
    <dbReference type="NCBI Taxonomy" id="8049"/>
    <lineage>
        <taxon>Eukaryota</taxon>
        <taxon>Metazoa</taxon>
        <taxon>Chordata</taxon>
        <taxon>Craniata</taxon>
        <taxon>Vertebrata</taxon>
        <taxon>Euteleostomi</taxon>
        <taxon>Actinopterygii</taxon>
        <taxon>Neopterygii</taxon>
        <taxon>Teleostei</taxon>
        <taxon>Neoteleostei</taxon>
        <taxon>Acanthomorphata</taxon>
        <taxon>Zeiogadaria</taxon>
        <taxon>Gadariae</taxon>
        <taxon>Gadiformes</taxon>
        <taxon>Gadoidei</taxon>
        <taxon>Gadidae</taxon>
        <taxon>Gadus</taxon>
    </lineage>
</organism>
<feature type="signal peptide" evidence="16">
    <location>
        <begin position="1"/>
        <end position="18"/>
    </location>
</feature>
<feature type="binding site" evidence="11">
    <location>
        <position position="264"/>
    </location>
    <ligand>
        <name>Zn(2+)</name>
        <dbReference type="ChEBI" id="CHEBI:29105"/>
        <label>2</label>
        <note>catalytic</note>
    </ligand>
</feature>
<keyword evidence="8" id="KW-0482">Metalloprotease</keyword>
<dbReference type="AlphaFoldDB" id="A0A8C5BQJ0"/>
<sequence>MMFRSILILCLFCKCTKTLSSNSGPSLTVPKNSPSTKPPVSVAPVEDDSSELVDWLMRYGYLPPPDPSTGQLQAWTAVTHAVKSMQRFAGLMETGVVDQETTALMKSPRCSLPDQEEPPGQPANQHQGGRGSLKRKRRTAGSTWTRRSINWRLRSYPFSSDLSRETIRSLVYYALRVWAEPTSLEFHEVAGPEGADLQVDFLHGHHGDGYPFDGPGGAIGHAFFPSDPRRAGVVHLDSEEDWSFRKPGSEGTDLFTVLVHEGGHALGLAHSSDRRSVMRPYYLGPAGDPLGYSLGPPDRERITDLYGKRAELLTADAPHLSPDPRLRHRGPGRHGDFIDRCNTSFDAVAKLRGETFFFKGQSMWRVSRGGLVSGHGASIRRLWTGLPDPLPTLQAVLERKGDHGIMFISDSRVWLFQDLSLQEGYPRLLSDLRLDTRDGGTTPGLNGLVWDSEEGPVWGVMGEPAEKDNDTWASLLQAGVNGITTDTGDSIFLFKGDRYWKFLFPGSSPEPGYPRPLAADWLDCPDTSSPVPADASPSFHPVGRQGVQEKWREERVGHVEEGKDKEHENGVKHGDGERSRPQLHACICSTAPVTRTAPLSTALLLGTWILSAM</sequence>
<feature type="domain" description="Peptidase metallopeptidase" evidence="17">
    <location>
        <begin position="140"/>
        <end position="308"/>
    </location>
</feature>
<name>A0A8C5BQJ0_GADMO</name>
<feature type="binding site" evidence="12">
    <location>
        <position position="208"/>
    </location>
    <ligand>
        <name>Zn(2+)</name>
        <dbReference type="ChEBI" id="CHEBI:29105"/>
        <label>1</label>
    </ligand>
</feature>
<feature type="binding site" evidence="12">
    <location>
        <position position="214"/>
    </location>
    <ligand>
        <name>Ca(2+)</name>
        <dbReference type="ChEBI" id="CHEBI:29108"/>
        <label>3</label>
    </ligand>
</feature>
<evidence type="ECO:0000256" key="10">
    <source>
        <dbReference type="PIRSR" id="PIRSR001191-1"/>
    </source>
</evidence>
<feature type="binding site" evidence="12">
    <location>
        <position position="235"/>
    </location>
    <ligand>
        <name>Zn(2+)</name>
        <dbReference type="ChEBI" id="CHEBI:29105"/>
        <label>1</label>
    </ligand>
</feature>
<dbReference type="GO" id="GO:0030574">
    <property type="term" value="P:collagen catabolic process"/>
    <property type="evidence" value="ECO:0007669"/>
    <property type="project" value="TreeGrafter"/>
</dbReference>
<dbReference type="Pfam" id="PF00045">
    <property type="entry name" value="Hemopexin"/>
    <property type="match status" value="2"/>
</dbReference>
<feature type="binding site" evidence="12">
    <location>
        <position position="206"/>
    </location>
    <ligand>
        <name>Zn(2+)</name>
        <dbReference type="ChEBI" id="CHEBI:29105"/>
        <label>1</label>
    </ligand>
</feature>
<dbReference type="Gene3D" id="2.110.10.10">
    <property type="entry name" value="Hemopexin-like domain"/>
    <property type="match status" value="2"/>
</dbReference>
<feature type="compositionally biased region" description="Basic and acidic residues" evidence="15">
    <location>
        <begin position="547"/>
        <end position="579"/>
    </location>
</feature>
<comment type="similarity">
    <text evidence="1">Belongs to the peptidase M10A family.</text>
</comment>
<dbReference type="OMA" id="LQDGYPQ"/>
<dbReference type="SUPFAM" id="SSF47090">
    <property type="entry name" value="PGBD-like"/>
    <property type="match status" value="1"/>
</dbReference>
<dbReference type="InterPro" id="IPR036365">
    <property type="entry name" value="PGBD-like_sf"/>
</dbReference>
<evidence type="ECO:0000256" key="8">
    <source>
        <dbReference type="ARBA" id="ARBA00023049"/>
    </source>
</evidence>
<dbReference type="GO" id="GO:0006508">
    <property type="term" value="P:proteolysis"/>
    <property type="evidence" value="ECO:0007669"/>
    <property type="project" value="UniProtKB-KW"/>
</dbReference>
<evidence type="ECO:0000259" key="17">
    <source>
        <dbReference type="SMART" id="SM00235"/>
    </source>
</evidence>
<evidence type="ECO:0000256" key="3">
    <source>
        <dbReference type="ARBA" id="ARBA00022723"/>
    </source>
</evidence>
<feature type="active site" evidence="10">
    <location>
        <position position="261"/>
    </location>
</feature>